<dbReference type="PROSITE" id="PS51257">
    <property type="entry name" value="PROKAR_LIPOPROTEIN"/>
    <property type="match status" value="1"/>
</dbReference>
<dbReference type="AlphaFoldDB" id="A0A1K1M4D6"/>
<name>A0A1K1M4D6_9BACT</name>
<sequence>MKKTLLSGLLLLLVVACSTPSNLTKSKGHYYRFHYFLKEPIVDSSLVYNDDTLSIAFSINESQINFTIKNKLNDPIRIKWDDASLVINGETKKIIHKGIKYVDRNTSMPSSLIPGKAIWDDLVVPSDNIYYKEGYYGTYSSTPGSWQTKPLFPNQDLGNETLASGILLMKPEFSFFLPLQILSKDKYMSFTFKAKKVEQI</sequence>
<evidence type="ECO:0000313" key="5">
    <source>
        <dbReference type="Proteomes" id="UP001326715"/>
    </source>
</evidence>
<proteinExistence type="predicted"/>
<feature type="chain" id="PRO_5012995636" description="Lipoprotein" evidence="1">
    <location>
        <begin position="24"/>
        <end position="200"/>
    </location>
</feature>
<evidence type="ECO:0000256" key="1">
    <source>
        <dbReference type="SAM" id="SignalP"/>
    </source>
</evidence>
<dbReference type="Proteomes" id="UP000183788">
    <property type="component" value="Unassembled WGS sequence"/>
</dbReference>
<dbReference type="OrthoDB" id="797132at2"/>
<dbReference type="RefSeq" id="WP_072356891.1">
    <property type="nucleotide sequence ID" value="NZ_CP139972.1"/>
</dbReference>
<dbReference type="EMBL" id="CP140154">
    <property type="protein sequence ID" value="WQG89666.1"/>
    <property type="molecule type" value="Genomic_DNA"/>
</dbReference>
<evidence type="ECO:0000313" key="3">
    <source>
        <dbReference type="EMBL" id="WQG89666.1"/>
    </source>
</evidence>
<feature type="signal peptide" evidence="1">
    <location>
        <begin position="1"/>
        <end position="23"/>
    </location>
</feature>
<keyword evidence="1" id="KW-0732">Signal</keyword>
<dbReference type="EMBL" id="FPIZ01000001">
    <property type="protein sequence ID" value="SFW16822.1"/>
    <property type="molecule type" value="Genomic_DNA"/>
</dbReference>
<organism evidence="2 4">
    <name type="scientific">Chitinophaga sancti</name>
    <dbReference type="NCBI Taxonomy" id="1004"/>
    <lineage>
        <taxon>Bacteria</taxon>
        <taxon>Pseudomonadati</taxon>
        <taxon>Bacteroidota</taxon>
        <taxon>Chitinophagia</taxon>
        <taxon>Chitinophagales</taxon>
        <taxon>Chitinophagaceae</taxon>
        <taxon>Chitinophaga</taxon>
    </lineage>
</organism>
<keyword evidence="5" id="KW-1185">Reference proteome</keyword>
<accession>A0A1K1M4D6</accession>
<evidence type="ECO:0000313" key="2">
    <source>
        <dbReference type="EMBL" id="SFW16822.1"/>
    </source>
</evidence>
<evidence type="ECO:0008006" key="6">
    <source>
        <dbReference type="Google" id="ProtNLM"/>
    </source>
</evidence>
<evidence type="ECO:0000313" key="4">
    <source>
        <dbReference type="Proteomes" id="UP000183788"/>
    </source>
</evidence>
<dbReference type="Proteomes" id="UP001326715">
    <property type="component" value="Chromosome"/>
</dbReference>
<protein>
    <recommendedName>
        <fullName evidence="6">Lipoprotein</fullName>
    </recommendedName>
</protein>
<gene>
    <name evidence="2" type="ORF">SAMN05661012_00361</name>
    <name evidence="3" type="ORF">SR876_32555</name>
</gene>
<reference evidence="3 5" key="2">
    <citation type="submission" date="2023-11" db="EMBL/GenBank/DDBJ databases">
        <title>MicrobeMod: A computational toolkit for identifying prokaryotic methylation and restriction-modification with nanopore sequencing.</title>
        <authorList>
            <person name="Crits-Christoph A."/>
            <person name="Kang S.C."/>
            <person name="Lee H."/>
            <person name="Ostrov N."/>
        </authorList>
    </citation>
    <scope>NUCLEOTIDE SEQUENCE [LARGE SCALE GENOMIC DNA]</scope>
    <source>
        <strain evidence="3 5">ATCC 23090</strain>
    </source>
</reference>
<dbReference type="STRING" id="1004.SAMN05661012_00361"/>
<reference evidence="2 4" key="1">
    <citation type="submission" date="2016-11" db="EMBL/GenBank/DDBJ databases">
        <authorList>
            <person name="Jaros S."/>
            <person name="Januszkiewicz K."/>
            <person name="Wedrychowicz H."/>
        </authorList>
    </citation>
    <scope>NUCLEOTIDE SEQUENCE [LARGE SCALE GENOMIC DNA]</scope>
    <source>
        <strain evidence="2 4">DSM 784</strain>
    </source>
</reference>